<feature type="coiled-coil region" evidence="1">
    <location>
        <begin position="329"/>
        <end position="391"/>
    </location>
</feature>
<feature type="region of interest" description="Disordered" evidence="2">
    <location>
        <begin position="1"/>
        <end position="30"/>
    </location>
</feature>
<keyword evidence="1" id="KW-0175">Coiled coil</keyword>
<evidence type="ECO:0000313" key="4">
    <source>
        <dbReference type="Proteomes" id="UP000187209"/>
    </source>
</evidence>
<evidence type="ECO:0000256" key="1">
    <source>
        <dbReference type="SAM" id="Coils"/>
    </source>
</evidence>
<name>A0A1R2ANS8_9CILI</name>
<feature type="compositionally biased region" description="Basic and acidic residues" evidence="2">
    <location>
        <begin position="606"/>
        <end position="635"/>
    </location>
</feature>
<proteinExistence type="predicted"/>
<evidence type="ECO:0000313" key="3">
    <source>
        <dbReference type="EMBL" id="OMJ66193.1"/>
    </source>
</evidence>
<sequence length="828" mass="96197">MKRKGTSSGSRTPKPAYNNLPPLSRLRDQSETPTNMISDFNIYNLIQDNPLNLNTVRKFFTPTNIAKTAAPASFRLDTEFRDEISTKPTPHIAYWEVNERIESCEMRVKLSQIPLSVPEEFNLWSTCIIEIQPLIKRHNNELGNIFTDITNHLIQLFRDLHKSNEDFQKVTVRDNYDLKHKIRVLDEESLKMQATIRELQDLKRMELEQISREIAEIFGSEDTELQLMKLKTKRFHDAGGVSTADYLKDLYEHMNKDFYIPESRVNDLPSANMDEFSQAMQTKFKKLQKTTAIRILKLLESSKNKSTAQIQTTAAYISPKDHEDLVAQMEKLNIQYQSAVMQLERYREDFTAKSSAYDAIEIEKVGFITEINRLKRDFEVVNKELAIFKKELDPLKSPLDNSKDMKNKVHGELEMLGHQWQKLSNLTKSLEKAEGTIKEKDQQIKKLEEKIEKIRLSRAERAAEELTDRPAIVRIKDIKKESNTESSIESDRFEEMMNPLKLQRPRKRKNQQNTLPASGISDSKSTLKDTNEDDINSTPIPGNELSKLPNKIQTTSDYLFNNKISSNYSQDSYQKHVMEGSLPTRVNSRDTPLARVDEYKEIRELKDNRGTKGYQDGKDMNTRETRETNVYKDKTQGSSKSSHLRKSSQETQKSKKHYRNNRNDSCAPSNYDESEEEYQIHKSIQWDLAKSQMNSRGSKRAPDFEASEVKTIIGKDGVEYSVIDKGVWTTNDLKYFQLKNCSKGIQVNDGVCIERNESKTTLGRNIYFLPYNPNNAYGLRGDSYFYTKQSVFQAQPRIPDMTNSTFFQNQYHLEKDREWKEENAQFFK</sequence>
<reference evidence="3 4" key="1">
    <citation type="submission" date="2016-11" db="EMBL/GenBank/DDBJ databases">
        <title>The macronuclear genome of Stentor coeruleus: a giant cell with tiny introns.</title>
        <authorList>
            <person name="Slabodnick M."/>
            <person name="Ruby J.G."/>
            <person name="Reiff S.B."/>
            <person name="Swart E.C."/>
            <person name="Gosai S."/>
            <person name="Prabakaran S."/>
            <person name="Witkowska E."/>
            <person name="Larue G.E."/>
            <person name="Fisher S."/>
            <person name="Freeman R.M."/>
            <person name="Gunawardena J."/>
            <person name="Chu W."/>
            <person name="Stover N.A."/>
            <person name="Gregory B.D."/>
            <person name="Nowacki M."/>
            <person name="Derisi J."/>
            <person name="Roy S.W."/>
            <person name="Marshall W.F."/>
            <person name="Sood P."/>
        </authorList>
    </citation>
    <scope>NUCLEOTIDE SEQUENCE [LARGE SCALE GENOMIC DNA]</scope>
    <source>
        <strain evidence="3">WM001</strain>
    </source>
</reference>
<keyword evidence="4" id="KW-1185">Reference proteome</keyword>
<accession>A0A1R2ANS8</accession>
<feature type="region of interest" description="Disordered" evidence="2">
    <location>
        <begin position="606"/>
        <end position="674"/>
    </location>
</feature>
<dbReference type="Proteomes" id="UP000187209">
    <property type="component" value="Unassembled WGS sequence"/>
</dbReference>
<gene>
    <name evidence="3" type="ORF">SteCoe_37056</name>
</gene>
<feature type="compositionally biased region" description="Polar residues" evidence="2">
    <location>
        <begin position="1"/>
        <end position="11"/>
    </location>
</feature>
<feature type="compositionally biased region" description="Polar residues" evidence="2">
    <location>
        <begin position="511"/>
        <end position="524"/>
    </location>
</feature>
<feature type="coiled-coil region" evidence="1">
    <location>
        <begin position="423"/>
        <end position="469"/>
    </location>
</feature>
<protein>
    <submittedName>
        <fullName evidence="3">Uncharacterized protein</fullName>
    </submittedName>
</protein>
<comment type="caution">
    <text evidence="3">The sequence shown here is derived from an EMBL/GenBank/DDBJ whole genome shotgun (WGS) entry which is preliminary data.</text>
</comment>
<dbReference type="AlphaFoldDB" id="A0A1R2ANS8"/>
<feature type="compositionally biased region" description="Basic and acidic residues" evidence="2">
    <location>
        <begin position="480"/>
        <end position="495"/>
    </location>
</feature>
<feature type="region of interest" description="Disordered" evidence="2">
    <location>
        <begin position="480"/>
        <end position="549"/>
    </location>
</feature>
<organism evidence="3 4">
    <name type="scientific">Stentor coeruleus</name>
    <dbReference type="NCBI Taxonomy" id="5963"/>
    <lineage>
        <taxon>Eukaryota</taxon>
        <taxon>Sar</taxon>
        <taxon>Alveolata</taxon>
        <taxon>Ciliophora</taxon>
        <taxon>Postciliodesmatophora</taxon>
        <taxon>Heterotrichea</taxon>
        <taxon>Heterotrichida</taxon>
        <taxon>Stentoridae</taxon>
        <taxon>Stentor</taxon>
    </lineage>
</organism>
<evidence type="ECO:0000256" key="2">
    <source>
        <dbReference type="SAM" id="MobiDB-lite"/>
    </source>
</evidence>
<dbReference type="EMBL" id="MPUH01001792">
    <property type="protein sequence ID" value="OMJ66193.1"/>
    <property type="molecule type" value="Genomic_DNA"/>
</dbReference>